<dbReference type="GO" id="GO:0006020">
    <property type="term" value="P:inositol metabolic process"/>
    <property type="evidence" value="ECO:0007669"/>
    <property type="project" value="TreeGrafter"/>
</dbReference>
<gene>
    <name evidence="8" type="primary">suhB_16</name>
    <name evidence="8" type="ORF">GALL_363040</name>
</gene>
<dbReference type="GO" id="GO:0046872">
    <property type="term" value="F:metal ion binding"/>
    <property type="evidence" value="ECO:0007669"/>
    <property type="project" value="UniProtKB-KW"/>
</dbReference>
<dbReference type="Gene3D" id="3.30.540.10">
    <property type="entry name" value="Fructose-1,6-Bisphosphatase, subunit A, domain 1"/>
    <property type="match status" value="1"/>
</dbReference>
<evidence type="ECO:0000256" key="7">
    <source>
        <dbReference type="ARBA" id="ARBA00022842"/>
    </source>
</evidence>
<dbReference type="InterPro" id="IPR020550">
    <property type="entry name" value="Inositol_monophosphatase_CS"/>
</dbReference>
<dbReference type="PROSITE" id="PS00630">
    <property type="entry name" value="IMP_2"/>
    <property type="match status" value="1"/>
</dbReference>
<evidence type="ECO:0000256" key="5">
    <source>
        <dbReference type="ARBA" id="ARBA00022723"/>
    </source>
</evidence>
<comment type="caution">
    <text evidence="8">The sequence shown here is derived from an EMBL/GenBank/DDBJ whole genome shotgun (WGS) entry which is preliminary data.</text>
</comment>
<dbReference type="EC" id="3.1.3.25" evidence="4"/>
<keyword evidence="5" id="KW-0479">Metal-binding</keyword>
<reference evidence="8" key="1">
    <citation type="submission" date="2016-10" db="EMBL/GenBank/DDBJ databases">
        <title>Sequence of Gallionella enrichment culture.</title>
        <authorList>
            <person name="Poehlein A."/>
            <person name="Muehling M."/>
            <person name="Daniel R."/>
        </authorList>
    </citation>
    <scope>NUCLEOTIDE SEQUENCE</scope>
</reference>
<dbReference type="EMBL" id="MLJW01000864">
    <property type="protein sequence ID" value="OIQ81930.1"/>
    <property type="molecule type" value="Genomic_DNA"/>
</dbReference>
<dbReference type="CDD" id="cd01639">
    <property type="entry name" value="IMPase"/>
    <property type="match status" value="1"/>
</dbReference>
<name>A0A1J5QFD3_9ZZZZ</name>
<comment type="cofactor">
    <cofactor evidence="2">
        <name>Mg(2+)</name>
        <dbReference type="ChEBI" id="CHEBI:18420"/>
    </cofactor>
</comment>
<comment type="similarity">
    <text evidence="3">Belongs to the inositol monophosphatase superfamily.</text>
</comment>
<evidence type="ECO:0000256" key="1">
    <source>
        <dbReference type="ARBA" id="ARBA00001033"/>
    </source>
</evidence>
<keyword evidence="7" id="KW-0460">Magnesium</keyword>
<dbReference type="InterPro" id="IPR000760">
    <property type="entry name" value="Inositol_monophosphatase-like"/>
</dbReference>
<dbReference type="InterPro" id="IPR033942">
    <property type="entry name" value="IMPase"/>
</dbReference>
<organism evidence="8">
    <name type="scientific">mine drainage metagenome</name>
    <dbReference type="NCBI Taxonomy" id="410659"/>
    <lineage>
        <taxon>unclassified sequences</taxon>
        <taxon>metagenomes</taxon>
        <taxon>ecological metagenomes</taxon>
    </lineage>
</organism>
<evidence type="ECO:0000256" key="6">
    <source>
        <dbReference type="ARBA" id="ARBA00022801"/>
    </source>
</evidence>
<dbReference type="GO" id="GO:0046854">
    <property type="term" value="P:phosphatidylinositol phosphate biosynthetic process"/>
    <property type="evidence" value="ECO:0007669"/>
    <property type="project" value="InterPro"/>
</dbReference>
<dbReference type="Pfam" id="PF00459">
    <property type="entry name" value="Inositol_P"/>
    <property type="match status" value="1"/>
</dbReference>
<dbReference type="PRINTS" id="PR00377">
    <property type="entry name" value="IMPHPHTASES"/>
</dbReference>
<dbReference type="GO" id="GO:0008934">
    <property type="term" value="F:inositol monophosphate 1-phosphatase activity"/>
    <property type="evidence" value="ECO:0007669"/>
    <property type="project" value="InterPro"/>
</dbReference>
<evidence type="ECO:0000256" key="4">
    <source>
        <dbReference type="ARBA" id="ARBA00013106"/>
    </source>
</evidence>
<dbReference type="PANTHER" id="PTHR20854:SF4">
    <property type="entry name" value="INOSITOL-1-MONOPHOSPHATASE-RELATED"/>
    <property type="match status" value="1"/>
</dbReference>
<evidence type="ECO:0000256" key="3">
    <source>
        <dbReference type="ARBA" id="ARBA00009759"/>
    </source>
</evidence>
<accession>A0A1J5QFD3</accession>
<dbReference type="SUPFAM" id="SSF56655">
    <property type="entry name" value="Carbohydrate phosphatase"/>
    <property type="match status" value="1"/>
</dbReference>
<evidence type="ECO:0000313" key="8">
    <source>
        <dbReference type="EMBL" id="OIQ81930.1"/>
    </source>
</evidence>
<dbReference type="InterPro" id="IPR020583">
    <property type="entry name" value="Inositol_monoP_metal-BS"/>
</dbReference>
<proteinExistence type="inferred from homology"/>
<dbReference type="GO" id="GO:0007165">
    <property type="term" value="P:signal transduction"/>
    <property type="evidence" value="ECO:0007669"/>
    <property type="project" value="TreeGrafter"/>
</dbReference>
<dbReference type="PANTHER" id="PTHR20854">
    <property type="entry name" value="INOSITOL MONOPHOSPHATASE"/>
    <property type="match status" value="1"/>
</dbReference>
<evidence type="ECO:0000256" key="2">
    <source>
        <dbReference type="ARBA" id="ARBA00001946"/>
    </source>
</evidence>
<dbReference type="Gene3D" id="3.40.190.80">
    <property type="match status" value="1"/>
</dbReference>
<dbReference type="AlphaFoldDB" id="A0A1J5QFD3"/>
<dbReference type="PROSITE" id="PS00629">
    <property type="entry name" value="IMP_1"/>
    <property type="match status" value="1"/>
</dbReference>
<comment type="catalytic activity">
    <reaction evidence="1">
        <text>a myo-inositol phosphate + H2O = myo-inositol + phosphate</text>
        <dbReference type="Rhea" id="RHEA:24056"/>
        <dbReference type="ChEBI" id="CHEBI:15377"/>
        <dbReference type="ChEBI" id="CHEBI:17268"/>
        <dbReference type="ChEBI" id="CHEBI:43474"/>
        <dbReference type="ChEBI" id="CHEBI:84139"/>
        <dbReference type="EC" id="3.1.3.25"/>
    </reaction>
</comment>
<keyword evidence="6 8" id="KW-0378">Hydrolase</keyword>
<protein>
    <recommendedName>
        <fullName evidence="4">inositol-phosphate phosphatase</fullName>
        <ecNumber evidence="4">3.1.3.25</ecNumber>
    </recommendedName>
</protein>
<sequence length="284" mass="29198">MVGVTTSSTAFPDDALIDSLITLAAQLATTAGTLVRDGRPDQVLVAGTKSSPIDVVTTMDTDSELLLRRLIGEARPDDGILGEEGDAVVGTSGLTWVVDPIDGTVNYLYGLPSYAVSVAVVAGEPDPATWVPIAGCVYRVLDGATYTAGRGRGAHLDGRRIAVNDAHPLSHSLVSTGFGYTAERRRAQGAVVAALLPRVRDIRRIGSAALDLCAVASGNLDLHYERGLKPWDLAAGQLIALEAGAVVTGLHGSPATEQMTVAGPAASVADLVGLLEVLGADEGP</sequence>